<dbReference type="OrthoDB" id="9782876at2"/>
<keyword evidence="3" id="KW-0378">Hydrolase</keyword>
<gene>
    <name evidence="6" type="ORF">FXB40_24245</name>
</gene>
<keyword evidence="2" id="KW-0479">Metal-binding</keyword>
<dbReference type="Gene3D" id="3.40.630.10">
    <property type="entry name" value="Zn peptidases"/>
    <property type="match status" value="1"/>
</dbReference>
<evidence type="ECO:0000256" key="3">
    <source>
        <dbReference type="ARBA" id="ARBA00022801"/>
    </source>
</evidence>
<dbReference type="GO" id="GO:0046872">
    <property type="term" value="F:metal ion binding"/>
    <property type="evidence" value="ECO:0007669"/>
    <property type="project" value="UniProtKB-KW"/>
</dbReference>
<proteinExistence type="predicted"/>
<evidence type="ECO:0000256" key="4">
    <source>
        <dbReference type="ARBA" id="ARBA00022833"/>
    </source>
</evidence>
<dbReference type="CDD" id="cd06252">
    <property type="entry name" value="M14_ASTE_ASPA-like"/>
    <property type="match status" value="1"/>
</dbReference>
<protein>
    <submittedName>
        <fullName evidence="6">Deacylase</fullName>
    </submittedName>
</protein>
<reference evidence="6 7" key="1">
    <citation type="submission" date="2019-08" db="EMBL/GenBank/DDBJ databases">
        <title>Bradyrhizobium hipponensis sp. nov., a rhizobium isolated from a Lupinus angustifolius root nodule in Tunisia.</title>
        <authorList>
            <person name="Off K."/>
            <person name="Rejili M."/>
            <person name="Mars M."/>
            <person name="Brachmann A."/>
            <person name="Marin M."/>
        </authorList>
    </citation>
    <scope>NUCLEOTIDE SEQUENCE [LARGE SCALE GENOMIC DNA]</scope>
    <source>
        <strain evidence="6 7">CTAW71</strain>
    </source>
</reference>
<dbReference type="InterPro" id="IPR053138">
    <property type="entry name" value="N-alpha-Ac-DABA_deacetylase"/>
</dbReference>
<dbReference type="Pfam" id="PF24827">
    <property type="entry name" value="AstE_AspA_cat"/>
    <property type="match status" value="1"/>
</dbReference>
<organism evidence="6 7">
    <name type="scientific">Bradyrhizobium rifense</name>
    <dbReference type="NCBI Taxonomy" id="515499"/>
    <lineage>
        <taxon>Bacteria</taxon>
        <taxon>Pseudomonadati</taxon>
        <taxon>Pseudomonadota</taxon>
        <taxon>Alphaproteobacteria</taxon>
        <taxon>Hyphomicrobiales</taxon>
        <taxon>Nitrobacteraceae</taxon>
        <taxon>Bradyrhizobium</taxon>
    </lineage>
</organism>
<dbReference type="AlphaFoldDB" id="A0A5D3K9L3"/>
<dbReference type="PIRSF" id="PIRSF039012">
    <property type="entry name" value="ASP"/>
    <property type="match status" value="1"/>
</dbReference>
<keyword evidence="7" id="KW-1185">Reference proteome</keyword>
<accession>A0A5D3K9L3</accession>
<dbReference type="RefSeq" id="WP_148774703.1">
    <property type="nucleotide sequence ID" value="NZ_VSSS01000037.1"/>
</dbReference>
<sequence length="334" mass="35539">MQPSRIWSEIDFQKEGKATGYLRVPISTNASAYGWIPVPVASIKNRSGPRVLLIAGSHGDEWEGQIMLIKLIQSLQAQDIQGHLIILPGANAPAVAVGQRVSPLDDGNLNRSFPGDPNGTPTMMIAHFIETVLLPGCDLVCDFHSGGSSLEYLPSTVIVAPKSASQLLDLLRVFGLPVGFATEASTGGDRSLTGACDRVGSVACLSTELGGGGTVSRNLLRATEDGLARVLHHIGVLTAAPKAPRLGSTQLLYRVRPNDFVYSPANGLFEPLASLGDTVSDGQQAGRIHFTEEPWRKSVTVNFGKGGVVLCRRFLARATLGDCLFNVGMTWTPE</sequence>
<keyword evidence="4" id="KW-0862">Zinc</keyword>
<dbReference type="EMBL" id="VSSS01000037">
    <property type="protein sequence ID" value="TYL92564.1"/>
    <property type="molecule type" value="Genomic_DNA"/>
</dbReference>
<comment type="caution">
    <text evidence="6">The sequence shown here is derived from an EMBL/GenBank/DDBJ whole genome shotgun (WGS) entry which is preliminary data.</text>
</comment>
<dbReference type="Proteomes" id="UP000324758">
    <property type="component" value="Unassembled WGS sequence"/>
</dbReference>
<dbReference type="PANTHER" id="PTHR37326">
    <property type="entry name" value="BLL3975 PROTEIN"/>
    <property type="match status" value="1"/>
</dbReference>
<comment type="cofactor">
    <cofactor evidence="1">
        <name>Zn(2+)</name>
        <dbReference type="ChEBI" id="CHEBI:29105"/>
    </cofactor>
</comment>
<evidence type="ECO:0000259" key="5">
    <source>
        <dbReference type="Pfam" id="PF24827"/>
    </source>
</evidence>
<evidence type="ECO:0000313" key="6">
    <source>
        <dbReference type="EMBL" id="TYL92564.1"/>
    </source>
</evidence>
<dbReference type="GO" id="GO:0016788">
    <property type="term" value="F:hydrolase activity, acting on ester bonds"/>
    <property type="evidence" value="ECO:0007669"/>
    <property type="project" value="InterPro"/>
</dbReference>
<dbReference type="SUPFAM" id="SSF53187">
    <property type="entry name" value="Zn-dependent exopeptidases"/>
    <property type="match status" value="1"/>
</dbReference>
<dbReference type="GO" id="GO:0016811">
    <property type="term" value="F:hydrolase activity, acting on carbon-nitrogen (but not peptide) bonds, in linear amides"/>
    <property type="evidence" value="ECO:0007669"/>
    <property type="project" value="InterPro"/>
</dbReference>
<evidence type="ECO:0000256" key="2">
    <source>
        <dbReference type="ARBA" id="ARBA00022723"/>
    </source>
</evidence>
<name>A0A5D3K9L3_9BRAD</name>
<feature type="domain" description="Succinylglutamate desuccinylase/Aspartoacylase catalytic" evidence="5">
    <location>
        <begin position="48"/>
        <end position="234"/>
    </location>
</feature>
<evidence type="ECO:0000256" key="1">
    <source>
        <dbReference type="ARBA" id="ARBA00001947"/>
    </source>
</evidence>
<dbReference type="InterPro" id="IPR055438">
    <property type="entry name" value="AstE_AspA_cat"/>
</dbReference>
<dbReference type="InterPro" id="IPR043795">
    <property type="entry name" value="N-alpha-Ac-DABA-like"/>
</dbReference>
<evidence type="ECO:0000313" key="7">
    <source>
        <dbReference type="Proteomes" id="UP000324758"/>
    </source>
</evidence>
<dbReference type="PANTHER" id="PTHR37326:SF1">
    <property type="entry name" value="BLL3975 PROTEIN"/>
    <property type="match status" value="1"/>
</dbReference>